<evidence type="ECO:0000313" key="2">
    <source>
        <dbReference type="Proteomes" id="UP001310022"/>
    </source>
</evidence>
<dbReference type="Proteomes" id="UP001310022">
    <property type="component" value="Unassembled WGS sequence"/>
</dbReference>
<protein>
    <submittedName>
        <fullName evidence="1">Uncharacterized protein</fullName>
    </submittedName>
</protein>
<name>A0AAN4VYW7_9BACT</name>
<keyword evidence="2" id="KW-1185">Reference proteome</keyword>
<organism evidence="1 2">
    <name type="scientific">Persicobacter diffluens</name>
    <dbReference type="NCBI Taxonomy" id="981"/>
    <lineage>
        <taxon>Bacteria</taxon>
        <taxon>Pseudomonadati</taxon>
        <taxon>Bacteroidota</taxon>
        <taxon>Cytophagia</taxon>
        <taxon>Cytophagales</taxon>
        <taxon>Persicobacteraceae</taxon>
        <taxon>Persicobacter</taxon>
    </lineage>
</organism>
<proteinExistence type="predicted"/>
<dbReference type="AlphaFoldDB" id="A0AAN4VYW7"/>
<dbReference type="EMBL" id="BQKE01000001">
    <property type="protein sequence ID" value="GJM62303.1"/>
    <property type="molecule type" value="Genomic_DNA"/>
</dbReference>
<evidence type="ECO:0000313" key="1">
    <source>
        <dbReference type="EMBL" id="GJM62303.1"/>
    </source>
</evidence>
<accession>A0AAN4VYW7</accession>
<sequence>MKHWCWILLFFVACEVKDRNIDFKTLEKDLGALALEEDLNQTALATLRKVENDTLKRALSKLTYAQYGEAQPGLAILKAERNEINRKVDSATIAFEIAKKQRFKELSHFELEEPYQDRKYSRIPYTCTFEQDSIWQFYDLLEIRFYMDDRFFVHTMVGLDTVAFGKEYPMRFFKYFANEQEAKADWKQLKQIIAEGSYRLDFRPGGNRSKSQPVRDAFEHRIADLLEQRKKIDQQLNENLLFNLK</sequence>
<dbReference type="RefSeq" id="WP_338237605.1">
    <property type="nucleotide sequence ID" value="NZ_BQKE01000001.1"/>
</dbReference>
<comment type="caution">
    <text evidence="1">The sequence shown here is derived from an EMBL/GenBank/DDBJ whole genome shotgun (WGS) entry which is preliminary data.</text>
</comment>
<reference evidence="1 2" key="1">
    <citation type="submission" date="2021-12" db="EMBL/GenBank/DDBJ databases">
        <title>Genome sequencing of bacteria with rrn-lacking chromosome and rrn-plasmid.</title>
        <authorList>
            <person name="Anda M."/>
            <person name="Iwasaki W."/>
        </authorList>
    </citation>
    <scope>NUCLEOTIDE SEQUENCE [LARGE SCALE GENOMIC DNA]</scope>
    <source>
        <strain evidence="1 2">NBRC 15940</strain>
    </source>
</reference>
<gene>
    <name evidence="1" type="ORF">PEDI_28550</name>
</gene>